<dbReference type="Gene3D" id="3.30.1180.20">
    <property type="entry name" value="Dihydroxyacetone kinase, domain 2"/>
    <property type="match status" value="1"/>
</dbReference>
<sequence>MTTAFKMINSPTSVVDEMLRGLVHSSPDLCLVPDYRIVLHRDYNDLKQRQVTLLSGGGSGHEPAHAGYIGHGMLTGVICGDVFASPSTKQVLTAIRLAAGPHGCLIIVKNYTVSKQAFNETTLILTRYAKAGHRGLAGTVFVHKVAGAMAAQGFPLAKIAEQLQQLVIGTMGVAWNSCTLPVVVMVNNLGSTTSMELQVIMHDVRQYCVAQQLVVERVAVGSFMTALDMSGFSLTLWKLSEEQATAQLGWLDTPVTAAAWPARLGRFTDDNVVNVHDVAPAKPSSPSTLTISGELLKRAIYAATQSIIQAEADLTDWDTKTNWSTQLDGVAAVAKAASAGADATKRIAAHDAFGRTSYVGEEAVKNIPDPGAMAVAVWIQALVPHLQTE</sequence>
<protein>
    <recommendedName>
        <fullName evidence="5">DhaK domain-containing protein</fullName>
    </recommendedName>
</protein>
<feature type="domain" description="DhaK" evidence="5">
    <location>
        <begin position="10"/>
        <end position="317"/>
    </location>
</feature>
<organism evidence="6 7">
    <name type="scientific">Aphanomyces astaci</name>
    <name type="common">Crayfish plague agent</name>
    <dbReference type="NCBI Taxonomy" id="112090"/>
    <lineage>
        <taxon>Eukaryota</taxon>
        <taxon>Sar</taxon>
        <taxon>Stramenopiles</taxon>
        <taxon>Oomycota</taxon>
        <taxon>Saprolegniomycetes</taxon>
        <taxon>Saprolegniales</taxon>
        <taxon>Verrucalvaceae</taxon>
        <taxon>Aphanomyces</taxon>
    </lineage>
</organism>
<name>A0A397BFE3_APHAT</name>
<dbReference type="GO" id="GO:0005524">
    <property type="term" value="F:ATP binding"/>
    <property type="evidence" value="ECO:0007669"/>
    <property type="project" value="UniProtKB-KW"/>
</dbReference>
<dbReference type="GO" id="GO:0004371">
    <property type="term" value="F:glycerone kinase activity"/>
    <property type="evidence" value="ECO:0007669"/>
    <property type="project" value="InterPro"/>
</dbReference>
<dbReference type="InterPro" id="IPR036117">
    <property type="entry name" value="DhaL_dom_sf"/>
</dbReference>
<dbReference type="GO" id="GO:0019563">
    <property type="term" value="P:glycerol catabolic process"/>
    <property type="evidence" value="ECO:0007669"/>
    <property type="project" value="TreeGrafter"/>
</dbReference>
<evidence type="ECO:0000256" key="4">
    <source>
        <dbReference type="ARBA" id="ARBA00022840"/>
    </source>
</evidence>
<dbReference type="GO" id="GO:0005829">
    <property type="term" value="C:cytosol"/>
    <property type="evidence" value="ECO:0007669"/>
    <property type="project" value="TreeGrafter"/>
</dbReference>
<keyword evidence="1" id="KW-0808">Transferase</keyword>
<dbReference type="VEuPathDB" id="FungiDB:H257_12629"/>
<dbReference type="InterPro" id="IPR050861">
    <property type="entry name" value="Dihydroxyacetone_Kinase"/>
</dbReference>
<dbReference type="Pfam" id="PF02734">
    <property type="entry name" value="Dak2"/>
    <property type="match status" value="1"/>
</dbReference>
<keyword evidence="3" id="KW-0418">Kinase</keyword>
<gene>
    <name evidence="6" type="ORF">DYB25_001704</name>
</gene>
<reference evidence="6 7" key="1">
    <citation type="submission" date="2018-08" db="EMBL/GenBank/DDBJ databases">
        <title>Aphanomyces genome sequencing and annotation.</title>
        <authorList>
            <person name="Minardi D."/>
            <person name="Oidtmann B."/>
            <person name="Van Der Giezen M."/>
            <person name="Studholme D.J."/>
        </authorList>
    </citation>
    <scope>NUCLEOTIDE SEQUENCE [LARGE SCALE GENOMIC DNA]</scope>
    <source>
        <strain evidence="6 7">Yx</strain>
    </source>
</reference>
<comment type="caution">
    <text evidence="6">The sequence shown here is derived from an EMBL/GenBank/DDBJ whole genome shotgun (WGS) entry which is preliminary data.</text>
</comment>
<dbReference type="Pfam" id="PF02733">
    <property type="entry name" value="Dak1"/>
    <property type="match status" value="3"/>
</dbReference>
<dbReference type="Gene3D" id="1.25.40.340">
    <property type="match status" value="1"/>
</dbReference>
<dbReference type="PROSITE" id="PS51481">
    <property type="entry name" value="DHAK"/>
    <property type="match status" value="1"/>
</dbReference>
<dbReference type="VEuPathDB" id="FungiDB:H257_12630"/>
<dbReference type="PANTHER" id="PTHR28629">
    <property type="entry name" value="TRIOKINASE/FMN CYCLASE"/>
    <property type="match status" value="1"/>
</dbReference>
<dbReference type="SUPFAM" id="SSF82549">
    <property type="entry name" value="DAK1/DegV-like"/>
    <property type="match status" value="1"/>
</dbReference>
<evidence type="ECO:0000313" key="6">
    <source>
        <dbReference type="EMBL" id="RHY19406.1"/>
    </source>
</evidence>
<dbReference type="PANTHER" id="PTHR28629:SF4">
    <property type="entry name" value="TRIOKINASE_FMN CYCLASE"/>
    <property type="match status" value="1"/>
</dbReference>
<dbReference type="Gene3D" id="3.40.50.10440">
    <property type="entry name" value="Dihydroxyacetone kinase, domain 1"/>
    <property type="match status" value="2"/>
</dbReference>
<dbReference type="SUPFAM" id="SSF101473">
    <property type="entry name" value="DhaL-like"/>
    <property type="match status" value="1"/>
</dbReference>
<evidence type="ECO:0000313" key="7">
    <source>
        <dbReference type="Proteomes" id="UP000266239"/>
    </source>
</evidence>
<dbReference type="InterPro" id="IPR004007">
    <property type="entry name" value="DhaL_dom"/>
</dbReference>
<evidence type="ECO:0000256" key="3">
    <source>
        <dbReference type="ARBA" id="ARBA00022777"/>
    </source>
</evidence>
<keyword evidence="4" id="KW-0067">ATP-binding</keyword>
<dbReference type="AlphaFoldDB" id="A0A397BFE3"/>
<evidence type="ECO:0000256" key="1">
    <source>
        <dbReference type="ARBA" id="ARBA00022679"/>
    </source>
</evidence>
<dbReference type="Proteomes" id="UP000266239">
    <property type="component" value="Unassembled WGS sequence"/>
</dbReference>
<evidence type="ECO:0000256" key="2">
    <source>
        <dbReference type="ARBA" id="ARBA00022741"/>
    </source>
</evidence>
<dbReference type="EMBL" id="QUTA01004525">
    <property type="protein sequence ID" value="RHY19406.1"/>
    <property type="molecule type" value="Genomic_DNA"/>
</dbReference>
<proteinExistence type="predicted"/>
<dbReference type="InterPro" id="IPR004006">
    <property type="entry name" value="DhaK_dom"/>
</dbReference>
<evidence type="ECO:0000259" key="5">
    <source>
        <dbReference type="PROSITE" id="PS51481"/>
    </source>
</evidence>
<accession>A0A397BFE3</accession>
<keyword evidence="2" id="KW-0547">Nucleotide-binding</keyword>